<sequence>MEDTVIGLDSHTVENRKVVLENDMIEQWSSVNKESDGLYAALARLLDEHEMDIQGFLGSDDVQEEYLEAVFYDMVEVLQYNSTSGIFLVLGNDKSTEEECEYNGFWVRDSDPMTKTASHADLQMERGSKKLSQSMSISLDTPWRTDFRFQGNGNRSADDFFYQPYVTAGDYVDANINMANLGYWSKPFILEDERLKEMTLSSIALNLFDREGNTSVVLDILALKLQQLLLTGETMENEPLIHPFANGNQDLVFHMADNGQYSGSIVFRQIDTAVLEKKEERKCLEEISAIIQNRINLERHDLSAKAKLDFLARMSHEIRTPMNGIIGMTEIALKEGQTEAQRMDCLKKIQHSSAYLLGLINDILDMPKIESGKMRLVEEKCNLLELVQGLQPLLESKIKEKQLQL</sequence>
<dbReference type="GO" id="GO:0016301">
    <property type="term" value="F:kinase activity"/>
    <property type="evidence" value="ECO:0007669"/>
    <property type="project" value="UniProtKB-KW"/>
</dbReference>
<protein>
    <recommendedName>
        <fullName evidence="2">histidine kinase</fullName>
        <ecNumber evidence="2">2.7.13.3</ecNumber>
    </recommendedName>
</protein>
<evidence type="ECO:0000313" key="5">
    <source>
        <dbReference type="EMBL" id="MEQ2414694.1"/>
    </source>
</evidence>
<feature type="domain" description="Histidine kinase" evidence="4">
    <location>
        <begin position="313"/>
        <end position="405"/>
    </location>
</feature>
<keyword evidence="6" id="KW-1185">Reference proteome</keyword>
<dbReference type="PROSITE" id="PS50109">
    <property type="entry name" value="HIS_KIN"/>
    <property type="match status" value="1"/>
</dbReference>
<dbReference type="Gene3D" id="1.10.287.130">
    <property type="match status" value="1"/>
</dbReference>
<accession>A0ABV1CQN4</accession>
<dbReference type="InterPro" id="IPR036097">
    <property type="entry name" value="HisK_dim/P_sf"/>
</dbReference>
<dbReference type="EMBL" id="JBBNFW010000199">
    <property type="protein sequence ID" value="MEQ2414694.1"/>
    <property type="molecule type" value="Genomic_DNA"/>
</dbReference>
<dbReference type="Pfam" id="PF00512">
    <property type="entry name" value="HisKA"/>
    <property type="match status" value="1"/>
</dbReference>
<dbReference type="PANTHER" id="PTHR43719">
    <property type="entry name" value="TWO-COMPONENT HISTIDINE KINASE"/>
    <property type="match status" value="1"/>
</dbReference>
<evidence type="ECO:0000256" key="1">
    <source>
        <dbReference type="ARBA" id="ARBA00000085"/>
    </source>
</evidence>
<evidence type="ECO:0000256" key="2">
    <source>
        <dbReference type="ARBA" id="ARBA00012438"/>
    </source>
</evidence>
<dbReference type="EC" id="2.7.13.3" evidence="2"/>
<dbReference type="InterPro" id="IPR050956">
    <property type="entry name" value="2C_system_His_kinase"/>
</dbReference>
<name>A0ABV1CQN4_9FIRM</name>
<keyword evidence="5" id="KW-0808">Transferase</keyword>
<dbReference type="Proteomes" id="UP001470752">
    <property type="component" value="Unassembled WGS sequence"/>
</dbReference>
<evidence type="ECO:0000259" key="4">
    <source>
        <dbReference type="PROSITE" id="PS50109"/>
    </source>
</evidence>
<comment type="catalytic activity">
    <reaction evidence="1">
        <text>ATP + protein L-histidine = ADP + protein N-phospho-L-histidine.</text>
        <dbReference type="EC" id="2.7.13.3"/>
    </reaction>
</comment>
<gene>
    <name evidence="5" type="ORF">AAAX94_16965</name>
</gene>
<keyword evidence="5" id="KW-0418">Kinase</keyword>
<evidence type="ECO:0000256" key="3">
    <source>
        <dbReference type="ARBA" id="ARBA00022553"/>
    </source>
</evidence>
<dbReference type="RefSeq" id="WP_349084670.1">
    <property type="nucleotide sequence ID" value="NZ_JBBNFW010000199.1"/>
</dbReference>
<evidence type="ECO:0000313" key="6">
    <source>
        <dbReference type="Proteomes" id="UP001470752"/>
    </source>
</evidence>
<dbReference type="InterPro" id="IPR003661">
    <property type="entry name" value="HisK_dim/P_dom"/>
</dbReference>
<comment type="caution">
    <text evidence="5">The sequence shown here is derived from an EMBL/GenBank/DDBJ whole genome shotgun (WGS) entry which is preliminary data.</text>
</comment>
<dbReference type="PANTHER" id="PTHR43719:SF28">
    <property type="entry name" value="PEROXIDE STRESS-ACTIVATED HISTIDINE KINASE MAK1-RELATED"/>
    <property type="match status" value="1"/>
</dbReference>
<keyword evidence="3" id="KW-0597">Phosphoprotein</keyword>
<dbReference type="CDD" id="cd00082">
    <property type="entry name" value="HisKA"/>
    <property type="match status" value="1"/>
</dbReference>
<reference evidence="5 6" key="1">
    <citation type="submission" date="2024-04" db="EMBL/GenBank/DDBJ databases">
        <title>Human intestinal bacterial collection.</title>
        <authorList>
            <person name="Pauvert C."/>
            <person name="Hitch T.C.A."/>
            <person name="Clavel T."/>
        </authorList>
    </citation>
    <scope>NUCLEOTIDE SEQUENCE [LARGE SCALE GENOMIC DNA]</scope>
    <source>
        <strain evidence="5 6">CLA-AA-H161</strain>
    </source>
</reference>
<dbReference type="SUPFAM" id="SSF47384">
    <property type="entry name" value="Homodimeric domain of signal transducing histidine kinase"/>
    <property type="match status" value="1"/>
</dbReference>
<dbReference type="InterPro" id="IPR005467">
    <property type="entry name" value="His_kinase_dom"/>
</dbReference>
<organism evidence="5 6">
    <name type="scientific">Blautia acetigignens</name>
    <dbReference type="NCBI Taxonomy" id="2981783"/>
    <lineage>
        <taxon>Bacteria</taxon>
        <taxon>Bacillati</taxon>
        <taxon>Bacillota</taxon>
        <taxon>Clostridia</taxon>
        <taxon>Lachnospirales</taxon>
        <taxon>Lachnospiraceae</taxon>
        <taxon>Blautia</taxon>
    </lineage>
</organism>
<dbReference type="SMART" id="SM00388">
    <property type="entry name" value="HisKA"/>
    <property type="match status" value="1"/>
</dbReference>
<proteinExistence type="predicted"/>